<gene>
    <name evidence="3" type="ORF">PU630_04185</name>
</gene>
<feature type="domain" description="DUF58" evidence="2">
    <location>
        <begin position="205"/>
        <end position="249"/>
    </location>
</feature>
<dbReference type="RefSeq" id="WP_275279099.1">
    <property type="nucleotide sequence ID" value="NZ_CP119108.1"/>
</dbReference>
<evidence type="ECO:0000256" key="1">
    <source>
        <dbReference type="SAM" id="Phobius"/>
    </source>
</evidence>
<dbReference type="Proteomes" id="UP001214553">
    <property type="component" value="Chromosome"/>
</dbReference>
<protein>
    <submittedName>
        <fullName evidence="3">DUF58 domain-containing protein</fullName>
    </submittedName>
</protein>
<dbReference type="PANTHER" id="PTHR34351:SF1">
    <property type="entry name" value="SLR1927 PROTEIN"/>
    <property type="match status" value="1"/>
</dbReference>
<keyword evidence="1" id="KW-1133">Transmembrane helix</keyword>
<proteinExistence type="predicted"/>
<feature type="transmembrane region" description="Helical" evidence="1">
    <location>
        <begin position="7"/>
        <end position="27"/>
    </location>
</feature>
<reference evidence="3 4" key="1">
    <citation type="submission" date="2023-03" db="EMBL/GenBank/DDBJ databases">
        <title>Genome sequence of Microbacterium sp. KACC 23027.</title>
        <authorList>
            <person name="Kim S."/>
            <person name="Heo J."/>
            <person name="Kwon S.-W."/>
        </authorList>
    </citation>
    <scope>NUCLEOTIDE SEQUENCE [LARGE SCALE GENOMIC DNA]</scope>
    <source>
        <strain evidence="3 4">KACC 23027</strain>
    </source>
</reference>
<keyword evidence="1" id="KW-0472">Membrane</keyword>
<dbReference type="Pfam" id="PF01882">
    <property type="entry name" value="DUF58"/>
    <property type="match status" value="1"/>
</dbReference>
<keyword evidence="1" id="KW-0812">Transmembrane</keyword>
<accession>A0ABY8C015</accession>
<name>A0ABY8C015_9MICO</name>
<keyword evidence="4" id="KW-1185">Reference proteome</keyword>
<dbReference type="PANTHER" id="PTHR34351">
    <property type="entry name" value="SLR1927 PROTEIN-RELATED"/>
    <property type="match status" value="1"/>
</dbReference>
<organism evidence="3 4">
    <name type="scientific">Microbacterium horticulturae</name>
    <dbReference type="NCBI Taxonomy" id="3028316"/>
    <lineage>
        <taxon>Bacteria</taxon>
        <taxon>Bacillati</taxon>
        <taxon>Actinomycetota</taxon>
        <taxon>Actinomycetes</taxon>
        <taxon>Micrococcales</taxon>
        <taxon>Microbacteriaceae</taxon>
        <taxon>Microbacterium</taxon>
    </lineage>
</organism>
<dbReference type="PROSITE" id="PS51257">
    <property type="entry name" value="PROKAR_LIPOPROTEIN"/>
    <property type="match status" value="1"/>
</dbReference>
<sequence>MRRAWPLTARGTGTGVLALACFIAAAQLGSVQLLAFGVFLTALVVVSLIALHITRRDVSLTRSSSPTAVPVGDGVRVTVHVGVRTALPTTPGTWEDRVPDGLEGRTDGRFPALGSGLRGGDRAVDLVYDLHATRRGVHWLGPLDLTIRDPFGIARRVAEVGDTTRLIVTPQCIELPPLTAFAGATGGMLQATTTRLGQGTDNLIARPYQPGDSMRRIHWRATAHRDMLMVREEEQESTPEATVVLDRGKARWGADAADRPGADEDFEAAVDACVSAVNALVRDGYAVQVIDVDGTPLSEVVPGGEQSAVAVLVARFATVTAQGSTHLATLAHLWSGSTIGPLVVITGALSTDDVDALAPVPAHSVHPVLLTTDALSDAVERAAATGWYATSIAPGTSLRDAWLRVAHADVVAAEVSS</sequence>
<evidence type="ECO:0000313" key="4">
    <source>
        <dbReference type="Proteomes" id="UP001214553"/>
    </source>
</evidence>
<dbReference type="EMBL" id="CP119108">
    <property type="protein sequence ID" value="WEG09773.1"/>
    <property type="molecule type" value="Genomic_DNA"/>
</dbReference>
<dbReference type="InterPro" id="IPR002881">
    <property type="entry name" value="DUF58"/>
</dbReference>
<evidence type="ECO:0000259" key="2">
    <source>
        <dbReference type="Pfam" id="PF01882"/>
    </source>
</evidence>
<feature type="transmembrane region" description="Helical" evidence="1">
    <location>
        <begin position="33"/>
        <end position="53"/>
    </location>
</feature>
<evidence type="ECO:0000313" key="3">
    <source>
        <dbReference type="EMBL" id="WEG09773.1"/>
    </source>
</evidence>